<comment type="subcellular location">
    <subcellularLocation>
        <location evidence="1">Endomembrane system</location>
        <topology evidence="1">Multi-pass membrane protein</topology>
    </subcellularLocation>
    <subcellularLocation>
        <location evidence="6">Membrane</location>
        <topology evidence="6">Multi-pass membrane protein</topology>
    </subcellularLocation>
</comment>
<dbReference type="EC" id="1.6.5.9" evidence="9"/>
<dbReference type="PRINTS" id="PR01437">
    <property type="entry name" value="NUOXDRDTASE4"/>
</dbReference>
<feature type="transmembrane region" description="Helical" evidence="7">
    <location>
        <begin position="108"/>
        <end position="126"/>
    </location>
</feature>
<evidence type="ECO:0000259" key="8">
    <source>
        <dbReference type="Pfam" id="PF00361"/>
    </source>
</evidence>
<dbReference type="GO" id="GO:0050136">
    <property type="term" value="F:NADH dehydrogenase (quinone) (non-electrogenic) activity"/>
    <property type="evidence" value="ECO:0007669"/>
    <property type="project" value="UniProtKB-EC"/>
</dbReference>
<feature type="transmembrane region" description="Helical" evidence="7">
    <location>
        <begin position="328"/>
        <end position="350"/>
    </location>
</feature>
<feature type="transmembrane region" description="Helical" evidence="7">
    <location>
        <begin position="371"/>
        <end position="393"/>
    </location>
</feature>
<name>A0ABZ3H8C6_9BACT</name>
<dbReference type="RefSeq" id="WP_345972430.1">
    <property type="nucleotide sequence ID" value="NZ_CP147920.1"/>
</dbReference>
<comment type="similarity">
    <text evidence="2">Belongs to the complex I subunit 4 family.</text>
</comment>
<dbReference type="Pfam" id="PF00361">
    <property type="entry name" value="Proton_antipo_M"/>
    <property type="match status" value="1"/>
</dbReference>
<evidence type="ECO:0000256" key="4">
    <source>
        <dbReference type="ARBA" id="ARBA00022989"/>
    </source>
</evidence>
<evidence type="ECO:0000256" key="7">
    <source>
        <dbReference type="SAM" id="Phobius"/>
    </source>
</evidence>
<keyword evidence="5 7" id="KW-0472">Membrane</keyword>
<evidence type="ECO:0000313" key="10">
    <source>
        <dbReference type="Proteomes" id="UP001447842"/>
    </source>
</evidence>
<evidence type="ECO:0000256" key="5">
    <source>
        <dbReference type="ARBA" id="ARBA00023136"/>
    </source>
</evidence>
<dbReference type="PANTHER" id="PTHR43507:SF1">
    <property type="entry name" value="NADH-UBIQUINONE OXIDOREDUCTASE CHAIN 4"/>
    <property type="match status" value="1"/>
</dbReference>
<evidence type="ECO:0000256" key="1">
    <source>
        <dbReference type="ARBA" id="ARBA00004127"/>
    </source>
</evidence>
<keyword evidence="9" id="KW-0560">Oxidoreductase</keyword>
<feature type="transmembrane region" description="Helical" evidence="7">
    <location>
        <begin position="206"/>
        <end position="227"/>
    </location>
</feature>
<keyword evidence="4 7" id="KW-1133">Transmembrane helix</keyword>
<evidence type="ECO:0000256" key="6">
    <source>
        <dbReference type="RuleBase" id="RU000320"/>
    </source>
</evidence>
<feature type="transmembrane region" description="Helical" evidence="7">
    <location>
        <begin position="301"/>
        <end position="322"/>
    </location>
</feature>
<feature type="transmembrane region" description="Helical" evidence="7">
    <location>
        <begin position="70"/>
        <end position="96"/>
    </location>
</feature>
<dbReference type="PANTHER" id="PTHR43507">
    <property type="entry name" value="NADH-UBIQUINONE OXIDOREDUCTASE CHAIN 4"/>
    <property type="match status" value="1"/>
</dbReference>
<feature type="transmembrane region" description="Helical" evidence="7">
    <location>
        <begin position="271"/>
        <end position="294"/>
    </location>
</feature>
<feature type="transmembrane region" description="Helical" evidence="7">
    <location>
        <begin position="405"/>
        <end position="424"/>
    </location>
</feature>
<keyword evidence="10" id="KW-1185">Reference proteome</keyword>
<feature type="domain" description="NADH:quinone oxidoreductase/Mrp antiporter transmembrane" evidence="8">
    <location>
        <begin position="126"/>
        <end position="414"/>
    </location>
</feature>
<dbReference type="EMBL" id="CP147920">
    <property type="protein sequence ID" value="XAU14786.1"/>
    <property type="molecule type" value="Genomic_DNA"/>
</dbReference>
<evidence type="ECO:0000313" key="9">
    <source>
        <dbReference type="EMBL" id="XAU14786.1"/>
    </source>
</evidence>
<dbReference type="Proteomes" id="UP001447842">
    <property type="component" value="Chromosome"/>
</dbReference>
<feature type="transmembrane region" description="Helical" evidence="7">
    <location>
        <begin position="451"/>
        <end position="468"/>
    </location>
</feature>
<dbReference type="InterPro" id="IPR003918">
    <property type="entry name" value="NADH_UbQ_OxRdtase"/>
</dbReference>
<evidence type="ECO:0000256" key="2">
    <source>
        <dbReference type="ARBA" id="ARBA00009025"/>
    </source>
</evidence>
<dbReference type="NCBIfam" id="TIGR01972">
    <property type="entry name" value="NDH_I_M"/>
    <property type="match status" value="1"/>
</dbReference>
<feature type="transmembrane region" description="Helical" evidence="7">
    <location>
        <begin position="30"/>
        <end position="50"/>
    </location>
</feature>
<sequence>MFDHILSILIFFPALAGMLGFIVSKESIRAYGITVSAIEFVLSLVMWYVYDPAVSGMQFMEQFALVPAFGINYLLGVDGISLFIIILAAFFTLIGIASLTETRRVKDMIITLLFLQMTMVGVFAALDAVVFYVFWELSLVPMLYIIGAWGGPLRIYASIKFFLYTFTGSLVMLVGMLFMAYFYFQATGQWSFSILEWYRLVLPENLQLWLFVAFFIGFAIKVPMFPFHTWLPYAHGQAPTIGSVILAAILLKMGTYAFVRFSLPMFPDASVFFMVPVAVIAIIMIIYTAMVAYAQEDIKQVVAYSSISHMGVIILGTFAMNVEGISGSVFLMIGHGVVSGALFLLVGVIYDRRHTKLMSEFGGLAQVMPRYATIFGIMMMASVGLPLTINFVGEFLSLLGFYSQSHMMTLLAGTAIIVGAIYMLSAYKKAFFGDVTKEENKNLKDVNKKELVALIPLAIIAVWLGVYPKPVLTPINNSVESIVQLMHEKAITPEAKAAIPNPAETKIAMASVTEVEVDVEREAE</sequence>
<feature type="transmembrane region" description="Helical" evidence="7">
    <location>
        <begin position="6"/>
        <end position="23"/>
    </location>
</feature>
<evidence type="ECO:0000256" key="3">
    <source>
        <dbReference type="ARBA" id="ARBA00022692"/>
    </source>
</evidence>
<protein>
    <submittedName>
        <fullName evidence="9">NADH-quinone oxidoreductase subunit M</fullName>
        <ecNumber evidence="9">1.6.5.9</ecNumber>
    </submittedName>
</protein>
<organism evidence="9 10">
    <name type="scientific">Sulfurimonas diazotrophicus</name>
    <dbReference type="NCBI Taxonomy" id="3131939"/>
    <lineage>
        <taxon>Bacteria</taxon>
        <taxon>Pseudomonadati</taxon>
        <taxon>Campylobacterota</taxon>
        <taxon>Epsilonproteobacteria</taxon>
        <taxon>Campylobacterales</taxon>
        <taxon>Sulfurimonadaceae</taxon>
        <taxon>Sulfurimonas</taxon>
    </lineage>
</organism>
<feature type="transmembrane region" description="Helical" evidence="7">
    <location>
        <begin position="239"/>
        <end position="259"/>
    </location>
</feature>
<accession>A0ABZ3H8C6</accession>
<proteinExistence type="inferred from homology"/>
<feature type="transmembrane region" description="Helical" evidence="7">
    <location>
        <begin position="161"/>
        <end position="186"/>
    </location>
</feature>
<gene>
    <name evidence="9" type="ORF">WCY31_11145</name>
</gene>
<keyword evidence="3 6" id="KW-0812">Transmembrane</keyword>
<reference evidence="9 10" key="1">
    <citation type="submission" date="2024-03" db="EMBL/GenBank/DDBJ databases">
        <title>Sulfurimonas sp. HSL3-1.</title>
        <authorList>
            <person name="Wang S."/>
        </authorList>
    </citation>
    <scope>NUCLEOTIDE SEQUENCE [LARGE SCALE GENOMIC DNA]</scope>
    <source>
        <strain evidence="9 10">HSL3-1</strain>
    </source>
</reference>
<dbReference type="InterPro" id="IPR001750">
    <property type="entry name" value="ND/Mrp_TM"/>
</dbReference>
<dbReference type="NCBIfam" id="NF004505">
    <property type="entry name" value="PRK05846.2-5"/>
    <property type="match status" value="1"/>
</dbReference>
<dbReference type="InterPro" id="IPR010227">
    <property type="entry name" value="NADH_Q_OxRdtase_chainM/4"/>
</dbReference>